<dbReference type="EMBL" id="VFOV01000001">
    <property type="protein sequence ID" value="TQL68230.1"/>
    <property type="molecule type" value="Genomic_DNA"/>
</dbReference>
<dbReference type="GO" id="GO:0008930">
    <property type="term" value="F:methylthioadenosine nucleosidase activity"/>
    <property type="evidence" value="ECO:0007669"/>
    <property type="project" value="TreeGrafter"/>
</dbReference>
<name>A0A543A6T2_9ACTN</name>
<dbReference type="InterPro" id="IPR035994">
    <property type="entry name" value="Nucleoside_phosphorylase_sf"/>
</dbReference>
<accession>A0A543A6T2</accession>
<dbReference type="InterPro" id="IPR000845">
    <property type="entry name" value="Nucleoside_phosphorylase_d"/>
</dbReference>
<protein>
    <submittedName>
        <fullName evidence="2">Adenosylhomocysteine nucleosidase</fullName>
    </submittedName>
</protein>
<dbReference type="RefSeq" id="WP_141780254.1">
    <property type="nucleotide sequence ID" value="NZ_VFOV01000001.1"/>
</dbReference>
<dbReference type="SUPFAM" id="SSF53167">
    <property type="entry name" value="Purine and uridine phosphorylases"/>
    <property type="match status" value="1"/>
</dbReference>
<evidence type="ECO:0000313" key="3">
    <source>
        <dbReference type="Proteomes" id="UP000320209"/>
    </source>
</evidence>
<dbReference type="GO" id="GO:0005829">
    <property type="term" value="C:cytosol"/>
    <property type="evidence" value="ECO:0007669"/>
    <property type="project" value="TreeGrafter"/>
</dbReference>
<gene>
    <name evidence="2" type="ORF">FB381_2119</name>
</gene>
<keyword evidence="3" id="KW-1185">Reference proteome</keyword>
<evidence type="ECO:0000259" key="1">
    <source>
        <dbReference type="Pfam" id="PF01048"/>
    </source>
</evidence>
<dbReference type="Pfam" id="PF01048">
    <property type="entry name" value="PNP_UDP_1"/>
    <property type="match status" value="2"/>
</dbReference>
<dbReference type="Proteomes" id="UP000320209">
    <property type="component" value="Unassembled WGS sequence"/>
</dbReference>
<proteinExistence type="predicted"/>
<dbReference type="AlphaFoldDB" id="A0A543A6T2"/>
<dbReference type="Gene3D" id="3.40.50.1580">
    <property type="entry name" value="Nucleoside phosphorylase domain"/>
    <property type="match status" value="1"/>
</dbReference>
<dbReference type="PANTHER" id="PTHR46832:SF1">
    <property type="entry name" value="5'-METHYLTHIOADENOSINE_S-ADENOSYLHOMOCYSTEINE NUCLEOSIDASE"/>
    <property type="match status" value="1"/>
</dbReference>
<dbReference type="GO" id="GO:0008782">
    <property type="term" value="F:adenosylhomocysteine nucleosidase activity"/>
    <property type="evidence" value="ECO:0007669"/>
    <property type="project" value="TreeGrafter"/>
</dbReference>
<organism evidence="2 3">
    <name type="scientific">Nocardioides albertanoniae</name>
    <dbReference type="NCBI Taxonomy" id="1175486"/>
    <lineage>
        <taxon>Bacteria</taxon>
        <taxon>Bacillati</taxon>
        <taxon>Actinomycetota</taxon>
        <taxon>Actinomycetes</taxon>
        <taxon>Propionibacteriales</taxon>
        <taxon>Nocardioidaceae</taxon>
        <taxon>Nocardioides</taxon>
    </lineage>
</organism>
<sequence>MSTLVVSATKAEAVHVPSGLQVIITGVGKVAAASAVSRALAADASIDHVVNIGSCGALRDGLRGIFEVGKVLNHDFSADAIRALGYEVEDELELGGSDIVCATGDLFVTDTVVRAELAERAHVVDMEAYAVAWAAREAGVSARIVKHVSDNADETALDWASVVDASARDLADWLRTNVL</sequence>
<dbReference type="GO" id="GO:0009116">
    <property type="term" value="P:nucleoside metabolic process"/>
    <property type="evidence" value="ECO:0007669"/>
    <property type="project" value="InterPro"/>
</dbReference>
<dbReference type="OrthoDB" id="3852236at2"/>
<dbReference type="NCBIfam" id="NF004168">
    <property type="entry name" value="PRK05634.1"/>
    <property type="match status" value="1"/>
</dbReference>
<dbReference type="PANTHER" id="PTHR46832">
    <property type="entry name" value="5'-METHYLTHIOADENOSINE/S-ADENOSYLHOMOCYSTEINE NUCLEOSIDASE"/>
    <property type="match status" value="1"/>
</dbReference>
<dbReference type="GO" id="GO:0019284">
    <property type="term" value="P:L-methionine salvage from S-adenosylmethionine"/>
    <property type="evidence" value="ECO:0007669"/>
    <property type="project" value="TreeGrafter"/>
</dbReference>
<reference evidence="2 3" key="1">
    <citation type="submission" date="2019-06" db="EMBL/GenBank/DDBJ databases">
        <title>Sequencing the genomes of 1000 actinobacteria strains.</title>
        <authorList>
            <person name="Klenk H.-P."/>
        </authorList>
    </citation>
    <scope>NUCLEOTIDE SEQUENCE [LARGE SCALE GENOMIC DNA]</scope>
    <source>
        <strain evidence="2 3">DSM 25218</strain>
    </source>
</reference>
<feature type="domain" description="Nucleoside phosphorylase" evidence="1">
    <location>
        <begin position="100"/>
        <end position="163"/>
    </location>
</feature>
<evidence type="ECO:0000313" key="2">
    <source>
        <dbReference type="EMBL" id="TQL68230.1"/>
    </source>
</evidence>
<feature type="domain" description="Nucleoside phosphorylase" evidence="1">
    <location>
        <begin position="22"/>
        <end position="63"/>
    </location>
</feature>
<comment type="caution">
    <text evidence="2">The sequence shown here is derived from an EMBL/GenBank/DDBJ whole genome shotgun (WGS) entry which is preliminary data.</text>
</comment>